<dbReference type="AlphaFoldDB" id="A0A0C3JZ84"/>
<dbReference type="Proteomes" id="UP000054217">
    <property type="component" value="Unassembled WGS sequence"/>
</dbReference>
<evidence type="ECO:0000313" key="1">
    <source>
        <dbReference type="EMBL" id="KIO02717.1"/>
    </source>
</evidence>
<reference evidence="1 2" key="1">
    <citation type="submission" date="2014-04" db="EMBL/GenBank/DDBJ databases">
        <authorList>
            <consortium name="DOE Joint Genome Institute"/>
            <person name="Kuo A."/>
            <person name="Kohler A."/>
            <person name="Costa M.D."/>
            <person name="Nagy L.G."/>
            <person name="Floudas D."/>
            <person name="Copeland A."/>
            <person name="Barry K.W."/>
            <person name="Cichocki N."/>
            <person name="Veneault-Fourrey C."/>
            <person name="LaButti K."/>
            <person name="Lindquist E.A."/>
            <person name="Lipzen A."/>
            <person name="Lundell T."/>
            <person name="Morin E."/>
            <person name="Murat C."/>
            <person name="Sun H."/>
            <person name="Tunlid A."/>
            <person name="Henrissat B."/>
            <person name="Grigoriev I.V."/>
            <person name="Hibbett D.S."/>
            <person name="Martin F."/>
            <person name="Nordberg H.P."/>
            <person name="Cantor M.N."/>
            <person name="Hua S.X."/>
        </authorList>
    </citation>
    <scope>NUCLEOTIDE SEQUENCE [LARGE SCALE GENOMIC DNA]</scope>
    <source>
        <strain evidence="1 2">Marx 270</strain>
    </source>
</reference>
<proteinExistence type="predicted"/>
<dbReference type="OrthoDB" id="2665876at2759"/>
<dbReference type="EMBL" id="KN831980">
    <property type="protein sequence ID" value="KIO02717.1"/>
    <property type="molecule type" value="Genomic_DNA"/>
</dbReference>
<feature type="non-terminal residue" evidence="1">
    <location>
        <position position="1"/>
    </location>
</feature>
<protein>
    <submittedName>
        <fullName evidence="1">Uncharacterized protein</fullName>
    </submittedName>
</protein>
<keyword evidence="2" id="KW-1185">Reference proteome</keyword>
<organism evidence="1 2">
    <name type="scientific">Pisolithus tinctorius Marx 270</name>
    <dbReference type="NCBI Taxonomy" id="870435"/>
    <lineage>
        <taxon>Eukaryota</taxon>
        <taxon>Fungi</taxon>
        <taxon>Dikarya</taxon>
        <taxon>Basidiomycota</taxon>
        <taxon>Agaricomycotina</taxon>
        <taxon>Agaricomycetes</taxon>
        <taxon>Agaricomycetidae</taxon>
        <taxon>Boletales</taxon>
        <taxon>Sclerodermatineae</taxon>
        <taxon>Pisolithaceae</taxon>
        <taxon>Pisolithus</taxon>
    </lineage>
</organism>
<evidence type="ECO:0000313" key="2">
    <source>
        <dbReference type="Proteomes" id="UP000054217"/>
    </source>
</evidence>
<sequence length="127" mass="14608">YKPVAKKVRPVPTLMPVEFRVERREAGDPLADLPVLPTHPPPFVPGSRFTQERADKLDLDPSKFLLPTELNLVRWLVKTHETAFAWDASERGTFREDMFLPLKIPTLAHKPWVERNIPIPPAIFHDV</sequence>
<feature type="non-terminal residue" evidence="1">
    <location>
        <position position="127"/>
    </location>
</feature>
<reference evidence="2" key="2">
    <citation type="submission" date="2015-01" db="EMBL/GenBank/DDBJ databases">
        <title>Evolutionary Origins and Diversification of the Mycorrhizal Mutualists.</title>
        <authorList>
            <consortium name="DOE Joint Genome Institute"/>
            <consortium name="Mycorrhizal Genomics Consortium"/>
            <person name="Kohler A."/>
            <person name="Kuo A."/>
            <person name="Nagy L.G."/>
            <person name="Floudas D."/>
            <person name="Copeland A."/>
            <person name="Barry K.W."/>
            <person name="Cichocki N."/>
            <person name="Veneault-Fourrey C."/>
            <person name="LaButti K."/>
            <person name="Lindquist E.A."/>
            <person name="Lipzen A."/>
            <person name="Lundell T."/>
            <person name="Morin E."/>
            <person name="Murat C."/>
            <person name="Riley R."/>
            <person name="Ohm R."/>
            <person name="Sun H."/>
            <person name="Tunlid A."/>
            <person name="Henrissat B."/>
            <person name="Grigoriev I.V."/>
            <person name="Hibbett D.S."/>
            <person name="Martin F."/>
        </authorList>
    </citation>
    <scope>NUCLEOTIDE SEQUENCE [LARGE SCALE GENOMIC DNA]</scope>
    <source>
        <strain evidence="2">Marx 270</strain>
    </source>
</reference>
<accession>A0A0C3JZ84</accession>
<name>A0A0C3JZ84_PISTI</name>
<dbReference type="InParanoid" id="A0A0C3JZ84"/>
<gene>
    <name evidence="1" type="ORF">M404DRAFT_93055</name>
</gene>
<dbReference type="HOGENOM" id="CLU_092523_0_1_1"/>